<dbReference type="CDD" id="cd01490">
    <property type="entry name" value="Ube1_repeat2"/>
    <property type="match status" value="1"/>
</dbReference>
<dbReference type="Gene3D" id="2.40.30.180">
    <property type="entry name" value="Ubiquitin-activating enzyme E1, FCCH domain"/>
    <property type="match status" value="1"/>
</dbReference>
<proteinExistence type="inferred from homology"/>
<dbReference type="Gene3D" id="3.40.50.720">
    <property type="entry name" value="NAD(P)-binding Rossmann-like Domain"/>
    <property type="match status" value="1"/>
</dbReference>
<dbReference type="Proteomes" id="UP001445076">
    <property type="component" value="Unassembled WGS sequence"/>
</dbReference>
<dbReference type="EC" id="6.2.1.45" evidence="4"/>
<dbReference type="PROSITE" id="PS00536">
    <property type="entry name" value="UBIQUITIN_ACTIVAT_1"/>
    <property type="match status" value="1"/>
</dbReference>
<evidence type="ECO:0000256" key="3">
    <source>
        <dbReference type="ARBA" id="ARBA00005673"/>
    </source>
</evidence>
<evidence type="ECO:0000259" key="12">
    <source>
        <dbReference type="SMART" id="SM00985"/>
    </source>
</evidence>
<evidence type="ECO:0000256" key="5">
    <source>
        <dbReference type="ARBA" id="ARBA00022598"/>
    </source>
</evidence>
<dbReference type="InterPro" id="IPR045886">
    <property type="entry name" value="ThiF/MoeB/HesA"/>
</dbReference>
<dbReference type="InterPro" id="IPR000011">
    <property type="entry name" value="UBQ/SUMO-activ_enz_E1-like"/>
</dbReference>
<dbReference type="FunFam" id="3.50.50.80:FF:000002">
    <property type="entry name" value="SUMO-activating enzyme subunit 2"/>
    <property type="match status" value="1"/>
</dbReference>
<dbReference type="InterPro" id="IPR018075">
    <property type="entry name" value="UBQ-activ_enz_E1"/>
</dbReference>
<feature type="active site" description="Glycyl thioester intermediate" evidence="10">
    <location>
        <position position="583"/>
    </location>
</feature>
<dbReference type="GO" id="GO:0005737">
    <property type="term" value="C:cytoplasm"/>
    <property type="evidence" value="ECO:0007669"/>
    <property type="project" value="TreeGrafter"/>
</dbReference>
<dbReference type="PROSITE" id="PS00865">
    <property type="entry name" value="UBIQUITIN_ACTIVAT_2"/>
    <property type="match status" value="1"/>
</dbReference>
<dbReference type="CDD" id="cd01491">
    <property type="entry name" value="Ube1_repeat1"/>
    <property type="match status" value="1"/>
</dbReference>
<dbReference type="GO" id="GO:0004839">
    <property type="term" value="F:ubiquitin activating enzyme activity"/>
    <property type="evidence" value="ECO:0007669"/>
    <property type="project" value="UniProtKB-EC"/>
</dbReference>
<dbReference type="SMART" id="SM00985">
    <property type="entry name" value="UBA_e1_C"/>
    <property type="match status" value="1"/>
</dbReference>
<evidence type="ECO:0000256" key="7">
    <source>
        <dbReference type="ARBA" id="ARBA00022786"/>
    </source>
</evidence>
<keyword evidence="6 11" id="KW-0547">Nucleotide-binding</keyword>
<dbReference type="FunFam" id="3.40.50.12550:FF:000001">
    <property type="entry name" value="Ubiquitin-activating enzyme E1 1"/>
    <property type="match status" value="1"/>
</dbReference>
<dbReference type="PANTHER" id="PTHR10953:SF4">
    <property type="entry name" value="UBIQUITIN-ACTIVATING ENZYME E1 C-TERMINAL DOMAIN-CONTAINING PROTEIN"/>
    <property type="match status" value="1"/>
</dbReference>
<comment type="caution">
    <text evidence="13">The sequence shown here is derived from an EMBL/GenBank/DDBJ whole genome shotgun (WGS) entry which is preliminary data.</text>
</comment>
<dbReference type="PRINTS" id="PR01849">
    <property type="entry name" value="UBIQUITINACT"/>
</dbReference>
<dbReference type="SUPFAM" id="SSF69572">
    <property type="entry name" value="Activating enzymes of the ubiquitin-like proteins"/>
    <property type="match status" value="2"/>
</dbReference>
<reference evidence="13 14" key="1">
    <citation type="journal article" date="2024" name="BMC Genomics">
        <title>Genome assembly of redclaw crayfish (Cherax quadricarinatus) provides insights into its immune adaptation and hypoxia tolerance.</title>
        <authorList>
            <person name="Liu Z."/>
            <person name="Zheng J."/>
            <person name="Li H."/>
            <person name="Fang K."/>
            <person name="Wang S."/>
            <person name="He J."/>
            <person name="Zhou D."/>
            <person name="Weng S."/>
            <person name="Chi M."/>
            <person name="Gu Z."/>
            <person name="He J."/>
            <person name="Li F."/>
            <person name="Wang M."/>
        </authorList>
    </citation>
    <scope>NUCLEOTIDE SEQUENCE [LARGE SCALE GENOMIC DNA]</scope>
    <source>
        <strain evidence="13">ZL_2023a</strain>
    </source>
</reference>
<dbReference type="AlphaFoldDB" id="A0AAW0Y4H6"/>
<dbReference type="InterPro" id="IPR033127">
    <property type="entry name" value="UBQ-activ_enz_E1_Cys_AS"/>
</dbReference>
<dbReference type="GO" id="GO:0006974">
    <property type="term" value="P:DNA damage response"/>
    <property type="evidence" value="ECO:0007669"/>
    <property type="project" value="TreeGrafter"/>
</dbReference>
<evidence type="ECO:0000256" key="4">
    <source>
        <dbReference type="ARBA" id="ARBA00012990"/>
    </source>
</evidence>
<dbReference type="NCBIfam" id="TIGR01408">
    <property type="entry name" value="Ube1"/>
    <property type="match status" value="1"/>
</dbReference>
<sequence>KEVDETLYSRQLYVLGHQAMQKMSTSDVLVCGLGGLGVEIAKNIILSGVRSVTLHDTTTVTWRDLTTQYFLRASDLTKNRALACCLRLAELNSYVSVSASVSEVTQEFLQGYSVVVLTDTDLEEQVRVSQECRRLGISFLSAATYGVFGQLFCDFGKSFTAEDVDGREPASLRVADITREEEGVVTCIVNQRLGLRDGDLVTFSNIKGMTQLNHCSPTEVKVLNPSSFAIGDTRSFSEYEGGGVVTQVKVPKTFNFKSLEESLAAPTFVVVDELKSGRSQVLHIAFQALHQYVKKAGALPRPWNDEDANKFLECFYDVNNTNPAKVEDVNENILRIFSKVASGTLAPMNSVIGSIASQEVIKACSGKFTPVFQWLYFDAVECLPDDPLQFPPKDVSSRDNRYDAQVAVFGRQLQDKLGGLKLFVVGAGAIGCELLKNLAMIGVSVAMGGNITLTDMDHIEKSNLNRQFLFRPWDIKKSKATTAAAAVIVMNPEVNITPHQVRVGPEAENIYSPEFYKNLDIVANALDNLEARQYMDRRCWYYRKPMLESGTLGIKGSVQVVLPHLTDRFPAHLSSRDGDIPLCTLRSFPNCIEHTLQWARDMFEGEFCHSPEITRQYLEDNDFLKRSSKLSDYDYQSILRNLKSSLEDDAPHNFSDCIAWARRHWETNFRNQIVQLLEYFPPNYVTSTGSHFWSGSKRCPHPLKYDAENPLHLDYVVSAANLRAQVYGIPQDRDRLRISQLAAAVKIPEYLPQVRSEPNDEDAEASIESGFFQKVYISSLQDAIAPKEHFQHLKITPLTFEKDDNTNFHMDFVVAASNLRAENYEIDPADKHKSKKIAGKIVPAIATSTALVAGLVSLELLKVAQGHKHIRFYRNMSFNMAIPCFVLSQPDPPPEYEYNGVKWTTWERFEVDGDMTIQQFLDLFWTKHSLTVTLVARGNLTLYSNLFNQSDRSRRLGQTVTEILEELGEACQEPLSRTLMLDIGANDTDGAFVTVPHVEYKIQHT</sequence>
<accession>A0AAW0Y4H6</accession>
<dbReference type="Gene3D" id="3.40.50.12550">
    <property type="entry name" value="Ubiquitin-activating enzyme E1, inactive adenylation domain, subdomain 2"/>
    <property type="match status" value="1"/>
</dbReference>
<dbReference type="FunFam" id="2.40.30.180:FF:000001">
    <property type="entry name" value="ubiquitin-like modifier-activating enzyme 1"/>
    <property type="match status" value="1"/>
</dbReference>
<dbReference type="GO" id="GO:0006511">
    <property type="term" value="P:ubiquitin-dependent protein catabolic process"/>
    <property type="evidence" value="ECO:0007669"/>
    <property type="project" value="TreeGrafter"/>
</dbReference>
<evidence type="ECO:0000256" key="9">
    <source>
        <dbReference type="ARBA" id="ARBA00030371"/>
    </source>
</evidence>
<dbReference type="Pfam" id="PF10585">
    <property type="entry name" value="UBA_E1_SCCH"/>
    <property type="match status" value="1"/>
</dbReference>
<dbReference type="InterPro" id="IPR042063">
    <property type="entry name" value="Ubi_acti_E1_SCCH"/>
</dbReference>
<dbReference type="InterPro" id="IPR042449">
    <property type="entry name" value="Ub-E1_IAD_1"/>
</dbReference>
<dbReference type="FunFam" id="1.10.10.2660:FF:000001">
    <property type="entry name" value="Ubiquitin-activating enzyme E1 1"/>
    <property type="match status" value="1"/>
</dbReference>
<evidence type="ECO:0000256" key="6">
    <source>
        <dbReference type="ARBA" id="ARBA00022741"/>
    </source>
</evidence>
<keyword evidence="7 11" id="KW-0833">Ubl conjugation pathway</keyword>
<dbReference type="InterPro" id="IPR000594">
    <property type="entry name" value="ThiF_NAD_FAD-bd"/>
</dbReference>
<evidence type="ECO:0000256" key="2">
    <source>
        <dbReference type="ARBA" id="ARBA00004906"/>
    </source>
</evidence>
<gene>
    <name evidence="13" type="ORF">OTU49_010128</name>
</gene>
<dbReference type="InterPro" id="IPR038252">
    <property type="entry name" value="UBA_E1_C_sf"/>
</dbReference>
<feature type="non-terminal residue" evidence="13">
    <location>
        <position position="1"/>
    </location>
</feature>
<dbReference type="Pfam" id="PF00899">
    <property type="entry name" value="ThiF"/>
    <property type="match status" value="2"/>
</dbReference>
<comment type="similarity">
    <text evidence="3 11">Belongs to the ubiquitin-activating E1 family.</text>
</comment>
<dbReference type="EMBL" id="JARKIK010000005">
    <property type="protein sequence ID" value="KAK8751753.1"/>
    <property type="molecule type" value="Genomic_DNA"/>
</dbReference>
<dbReference type="FunFam" id="3.50.50.80:FF:000001">
    <property type="entry name" value="ubiquitin-like modifier-activating enzyme 1"/>
    <property type="match status" value="1"/>
</dbReference>
<dbReference type="InterPro" id="IPR019572">
    <property type="entry name" value="UBA_E1_SCCH"/>
</dbReference>
<organism evidence="13 14">
    <name type="scientific">Cherax quadricarinatus</name>
    <name type="common">Australian red claw crayfish</name>
    <dbReference type="NCBI Taxonomy" id="27406"/>
    <lineage>
        <taxon>Eukaryota</taxon>
        <taxon>Metazoa</taxon>
        <taxon>Ecdysozoa</taxon>
        <taxon>Arthropoda</taxon>
        <taxon>Crustacea</taxon>
        <taxon>Multicrustacea</taxon>
        <taxon>Malacostraca</taxon>
        <taxon>Eumalacostraca</taxon>
        <taxon>Eucarida</taxon>
        <taxon>Decapoda</taxon>
        <taxon>Pleocyemata</taxon>
        <taxon>Astacidea</taxon>
        <taxon>Parastacoidea</taxon>
        <taxon>Parastacidae</taxon>
        <taxon>Cherax</taxon>
    </lineage>
</organism>
<dbReference type="InterPro" id="IPR035985">
    <property type="entry name" value="Ubiquitin-activating_enz"/>
</dbReference>
<dbReference type="InterPro" id="IPR018965">
    <property type="entry name" value="Ub-activating_enz_E1_C"/>
</dbReference>
<keyword evidence="5 11" id="KW-0436">Ligase</keyword>
<comment type="pathway">
    <text evidence="2">Protein modification; protein ubiquitination.</text>
</comment>
<evidence type="ECO:0000256" key="11">
    <source>
        <dbReference type="RuleBase" id="RU000519"/>
    </source>
</evidence>
<dbReference type="InterPro" id="IPR018074">
    <property type="entry name" value="UBQ-activ_enz_E1_CS"/>
</dbReference>
<dbReference type="Gene3D" id="3.10.290.60">
    <property type="entry name" value="Ubiquitin-activating enzyme E1, UFD domain"/>
    <property type="match status" value="1"/>
</dbReference>
<keyword evidence="8 11" id="KW-0067">ATP-binding</keyword>
<dbReference type="Pfam" id="PF09358">
    <property type="entry name" value="E1_UFD"/>
    <property type="match status" value="1"/>
</dbReference>
<evidence type="ECO:0000256" key="1">
    <source>
        <dbReference type="ARBA" id="ARBA00000488"/>
    </source>
</evidence>
<evidence type="ECO:0000256" key="8">
    <source>
        <dbReference type="ARBA" id="ARBA00022840"/>
    </source>
</evidence>
<dbReference type="GO" id="GO:0005634">
    <property type="term" value="C:nucleus"/>
    <property type="evidence" value="ECO:0007669"/>
    <property type="project" value="TreeGrafter"/>
</dbReference>
<protein>
    <recommendedName>
        <fullName evidence="4">E1 ubiquitin-activating enzyme</fullName>
        <ecNumber evidence="4">6.2.1.45</ecNumber>
    </recommendedName>
    <alternativeName>
        <fullName evidence="9">Ubiquitin-activating enzyme E1</fullName>
    </alternativeName>
</protein>
<evidence type="ECO:0000313" key="14">
    <source>
        <dbReference type="Proteomes" id="UP001445076"/>
    </source>
</evidence>
<feature type="domain" description="Ubiquitin-activating enzyme E1 C-terminal" evidence="12">
    <location>
        <begin position="873"/>
        <end position="998"/>
    </location>
</feature>
<keyword evidence="14" id="KW-1185">Reference proteome</keyword>
<dbReference type="InterPro" id="IPR042302">
    <property type="entry name" value="E1_FCCH_sf"/>
</dbReference>
<dbReference type="Gene3D" id="3.50.50.80">
    <property type="entry name" value="Ubiquitin-activating enzyme E1, inactive adenylation domain, subdomain 1"/>
    <property type="match status" value="1"/>
</dbReference>
<dbReference type="PANTHER" id="PTHR10953">
    <property type="entry name" value="UBIQUITIN-ACTIVATING ENZYME E1"/>
    <property type="match status" value="1"/>
</dbReference>
<dbReference type="Gene3D" id="1.10.10.2660">
    <property type="entry name" value="Ubiquitin-activating enzyme E1, SCCH domain"/>
    <property type="match status" value="1"/>
</dbReference>
<comment type="catalytic activity">
    <reaction evidence="1">
        <text>ATP + ubiquitin + [E1 ubiquitin-activating enzyme]-L-cysteine = AMP + diphosphate + S-ubiquitinyl-[E1 ubiquitin-activating enzyme]-L-cysteine.</text>
        <dbReference type="EC" id="6.2.1.45"/>
    </reaction>
</comment>
<evidence type="ECO:0000313" key="13">
    <source>
        <dbReference type="EMBL" id="KAK8751753.1"/>
    </source>
</evidence>
<evidence type="ECO:0000256" key="10">
    <source>
        <dbReference type="PROSITE-ProRule" id="PRU10132"/>
    </source>
</evidence>
<name>A0AAW0Y4H6_CHEQU</name>
<dbReference type="GO" id="GO:0005524">
    <property type="term" value="F:ATP binding"/>
    <property type="evidence" value="ECO:0007669"/>
    <property type="project" value="UniProtKB-KW"/>
</dbReference>